<keyword evidence="6" id="KW-0808">Transferase</keyword>
<dbReference type="Gene3D" id="1.10.510.10">
    <property type="entry name" value="Transferase(Phosphotransferase) domain 1"/>
    <property type="match status" value="1"/>
</dbReference>
<dbReference type="InterPro" id="IPR000719">
    <property type="entry name" value="Prot_kinase_dom"/>
</dbReference>
<evidence type="ECO:0000256" key="1">
    <source>
        <dbReference type="ARBA" id="ARBA00000900"/>
    </source>
</evidence>
<feature type="domain" description="Protein kinase" evidence="13">
    <location>
        <begin position="548"/>
        <end position="811"/>
    </location>
</feature>
<dbReference type="AlphaFoldDB" id="A0A6P5ZXV1"/>
<dbReference type="PANTHER" id="PTHR45647">
    <property type="entry name" value="OS02G0152300 PROTEIN"/>
    <property type="match status" value="1"/>
</dbReference>
<proteinExistence type="predicted"/>
<dbReference type="InterPro" id="IPR001245">
    <property type="entry name" value="Ser-Thr/Tyr_kinase_cat_dom"/>
</dbReference>
<dbReference type="InterPro" id="IPR014729">
    <property type="entry name" value="Rossmann-like_a/b/a_fold"/>
</dbReference>
<dbReference type="InterPro" id="IPR011009">
    <property type="entry name" value="Kinase-like_dom_sf"/>
</dbReference>
<keyword evidence="8" id="KW-0418">Kinase</keyword>
<evidence type="ECO:0000256" key="12">
    <source>
        <dbReference type="SAM" id="Coils"/>
    </source>
</evidence>
<dbReference type="Gene3D" id="3.40.50.620">
    <property type="entry name" value="HUPs"/>
    <property type="match status" value="1"/>
</dbReference>
<feature type="coiled-coil region" evidence="12">
    <location>
        <begin position="378"/>
        <end position="520"/>
    </location>
</feature>
<keyword evidence="7 11" id="KW-0547">Nucleotide-binding</keyword>
<dbReference type="InterPro" id="IPR003613">
    <property type="entry name" value="Ubox_domain"/>
</dbReference>
<organism evidence="15 16">
    <name type="scientific">Durio zibethinus</name>
    <name type="common">Durian</name>
    <dbReference type="NCBI Taxonomy" id="66656"/>
    <lineage>
        <taxon>Eukaryota</taxon>
        <taxon>Viridiplantae</taxon>
        <taxon>Streptophyta</taxon>
        <taxon>Embryophyta</taxon>
        <taxon>Tracheophyta</taxon>
        <taxon>Spermatophyta</taxon>
        <taxon>Magnoliopsida</taxon>
        <taxon>eudicotyledons</taxon>
        <taxon>Gunneridae</taxon>
        <taxon>Pentapetalae</taxon>
        <taxon>rosids</taxon>
        <taxon>malvids</taxon>
        <taxon>Malvales</taxon>
        <taxon>Malvaceae</taxon>
        <taxon>Helicteroideae</taxon>
        <taxon>Durio</taxon>
    </lineage>
</organism>
<dbReference type="PROSITE" id="PS51698">
    <property type="entry name" value="U_BOX"/>
    <property type="match status" value="1"/>
</dbReference>
<evidence type="ECO:0000256" key="5">
    <source>
        <dbReference type="ARBA" id="ARBA00022527"/>
    </source>
</evidence>
<evidence type="ECO:0000259" key="14">
    <source>
        <dbReference type="PROSITE" id="PS51698"/>
    </source>
</evidence>
<dbReference type="PROSITE" id="PS00107">
    <property type="entry name" value="PROTEIN_KINASE_ATP"/>
    <property type="match status" value="1"/>
</dbReference>
<evidence type="ECO:0000256" key="10">
    <source>
        <dbReference type="ARBA" id="ARBA00022840"/>
    </source>
</evidence>
<dbReference type="SUPFAM" id="SSF56112">
    <property type="entry name" value="Protein kinase-like (PK-like)"/>
    <property type="match status" value="1"/>
</dbReference>
<protein>
    <recommendedName>
        <fullName evidence="4">RING-type E3 ubiquitin transferase</fullName>
        <ecNumber evidence="4">2.3.2.27</ecNumber>
    </recommendedName>
</protein>
<dbReference type="InterPro" id="IPR017441">
    <property type="entry name" value="Protein_kinase_ATP_BS"/>
</dbReference>
<evidence type="ECO:0000256" key="8">
    <source>
        <dbReference type="ARBA" id="ARBA00022777"/>
    </source>
</evidence>
<dbReference type="InterPro" id="IPR013083">
    <property type="entry name" value="Znf_RING/FYVE/PHD"/>
</dbReference>
<dbReference type="Gene3D" id="3.30.40.10">
    <property type="entry name" value="Zinc/RING finger domain, C3HC4 (zinc finger)"/>
    <property type="match status" value="1"/>
</dbReference>
<dbReference type="EC" id="2.3.2.27" evidence="4"/>
<evidence type="ECO:0000256" key="11">
    <source>
        <dbReference type="PROSITE-ProRule" id="PRU10141"/>
    </source>
</evidence>
<comment type="function">
    <text evidence="2">Functions as an E3 ubiquitin ligase.</text>
</comment>
<evidence type="ECO:0000313" key="15">
    <source>
        <dbReference type="Proteomes" id="UP000515121"/>
    </source>
</evidence>
<comment type="pathway">
    <text evidence="3">Protein modification; protein ubiquitination.</text>
</comment>
<reference evidence="16" key="1">
    <citation type="submission" date="2025-08" db="UniProtKB">
        <authorList>
            <consortium name="RefSeq"/>
        </authorList>
    </citation>
    <scope>IDENTIFICATION</scope>
    <source>
        <tissue evidence="16">Fruit stalk</tissue>
    </source>
</reference>
<dbReference type="CDD" id="cd01989">
    <property type="entry name" value="USP_STK_Ubox_N"/>
    <property type="match status" value="1"/>
</dbReference>
<evidence type="ECO:0000256" key="3">
    <source>
        <dbReference type="ARBA" id="ARBA00004906"/>
    </source>
</evidence>
<dbReference type="GO" id="GO:0016567">
    <property type="term" value="P:protein ubiquitination"/>
    <property type="evidence" value="ECO:0007669"/>
    <property type="project" value="UniProtKB-UniPathway"/>
</dbReference>
<keyword evidence="12" id="KW-0175">Coiled coil</keyword>
<dbReference type="GO" id="GO:0061630">
    <property type="term" value="F:ubiquitin protein ligase activity"/>
    <property type="evidence" value="ECO:0007669"/>
    <property type="project" value="UniProtKB-EC"/>
</dbReference>
<evidence type="ECO:0000256" key="4">
    <source>
        <dbReference type="ARBA" id="ARBA00012483"/>
    </source>
</evidence>
<keyword evidence="9" id="KW-0833">Ubl conjugation pathway</keyword>
<dbReference type="PANTHER" id="PTHR45647:SF100">
    <property type="entry name" value="U-BOX DOMAIN-CONTAINING PROTEIN 33"/>
    <property type="match status" value="1"/>
</dbReference>
<dbReference type="GeneID" id="111304738"/>
<comment type="catalytic activity">
    <reaction evidence="1">
        <text>S-ubiquitinyl-[E2 ubiquitin-conjugating enzyme]-L-cysteine + [acceptor protein]-L-lysine = [E2 ubiquitin-conjugating enzyme]-L-cysteine + N(6)-ubiquitinyl-[acceptor protein]-L-lysine.</text>
        <dbReference type="EC" id="2.3.2.27"/>
    </reaction>
</comment>
<keyword evidence="10 11" id="KW-0067">ATP-binding</keyword>
<dbReference type="PROSITE" id="PS00108">
    <property type="entry name" value="PROTEIN_KINASE_ST"/>
    <property type="match status" value="1"/>
</dbReference>
<dbReference type="Pfam" id="PF04564">
    <property type="entry name" value="U-box"/>
    <property type="match status" value="1"/>
</dbReference>
<keyword evidence="15" id="KW-1185">Reference proteome</keyword>
<dbReference type="RefSeq" id="XP_022757360.1">
    <property type="nucleotide sequence ID" value="XM_022901625.1"/>
</dbReference>
<dbReference type="OrthoDB" id="4062651at2759"/>
<dbReference type="Proteomes" id="UP000515121">
    <property type="component" value="Unplaced"/>
</dbReference>
<evidence type="ECO:0000256" key="2">
    <source>
        <dbReference type="ARBA" id="ARBA00003861"/>
    </source>
</evidence>
<dbReference type="PROSITE" id="PS50011">
    <property type="entry name" value="PROTEIN_KINASE_DOM"/>
    <property type="match status" value="1"/>
</dbReference>
<dbReference type="SMART" id="SM00504">
    <property type="entry name" value="Ubox"/>
    <property type="match status" value="1"/>
</dbReference>
<dbReference type="SUPFAM" id="SSF57850">
    <property type="entry name" value="RING/U-box"/>
    <property type="match status" value="1"/>
</dbReference>
<keyword evidence="5" id="KW-0723">Serine/threonine-protein kinase</keyword>
<evidence type="ECO:0000259" key="13">
    <source>
        <dbReference type="PROSITE" id="PS50011"/>
    </source>
</evidence>
<sequence>MAVVSPVPAITPGVNSMRFHHVGTPGIMAARTEIVEEPVARKVEDKIYVAVGKDVEKYKSVLLWALQHSGGKGIRIIHVHQPAKMIPLNDMGTKFPASELEEQEVNAYWELERQEMHKILDKYLLLCLQKGVKAEKLHKEMDVIEKGILEMISENGIRMLVMGGAADKHYSKYKPHKKVMDLKSKKAISVREHAPASCHTIWFLCKGLLIYTRKLSVDVTDIASSSSSALPASPILESGENHFRPKSVILPQTGQVKPFTSIPGSLNRVRSENAYGRIGSALGFISPDAKGGLSTLRSRSFAESSSDEWGGLSRRCPQSSVFLPCSSSGMADAALVPNMGIEENENGLESSSMPQAKEKFRLSSPPSVLDETIDNTLYDQLQQVMAEAENSRREAFEEAVRRAKAEKDALEAIRRVKASEILYGQELKRRKEIEEALAKEKEELDKMNNQRGEVMVELQHALDQKSSLEKQIMESEKVVKELEEKIISAVEVLQNYKNERDDLQMERDNALKEAEELRKSRAETSGAHLPQFFSEFSFSEIEEATHNFDPTLKIGEGGYGSIYKGLLRHTTVAIKVLHSHSLQGPSEFQQEVDVLSKMRHRNLVTLIGACPEAWTLIYEYLPNGSLEDRLSCRDNSPPLSWQTRICIATELCSVLIFLQSSKPHGIVHGDLKPANILLDANFVTKLSDFGICRLLSNNTTVCCRTDPKGTFAYMDPEFLATGELTPKADVYSFGVILLRLLTGKQAVGIIKEVHYALDNGNLKNILDPLAGDWPFVQAEQLANLALRCCEMNRKCRPDLSTDVWRMLEPMRASCGGSSTFQLGSEEHFQPPSYFICPIFQEVMRDPHVAADGFTYEAEALRGWFDSGHDTSPMTNSKLAHCNIVPNLALRSAIQEWLQQH</sequence>
<dbReference type="SUPFAM" id="SSF52402">
    <property type="entry name" value="Adenine nucleotide alpha hydrolases-like"/>
    <property type="match status" value="1"/>
</dbReference>
<evidence type="ECO:0000256" key="9">
    <source>
        <dbReference type="ARBA" id="ARBA00022786"/>
    </source>
</evidence>
<evidence type="ECO:0000256" key="6">
    <source>
        <dbReference type="ARBA" id="ARBA00022679"/>
    </source>
</evidence>
<dbReference type="GO" id="GO:0004674">
    <property type="term" value="F:protein serine/threonine kinase activity"/>
    <property type="evidence" value="ECO:0007669"/>
    <property type="project" value="UniProtKB-KW"/>
</dbReference>
<dbReference type="GO" id="GO:0005524">
    <property type="term" value="F:ATP binding"/>
    <property type="evidence" value="ECO:0007669"/>
    <property type="project" value="UniProtKB-UniRule"/>
</dbReference>
<name>A0A6P5ZXV1_DURZI</name>
<dbReference type="Pfam" id="PF07714">
    <property type="entry name" value="PK_Tyr_Ser-Thr"/>
    <property type="match status" value="1"/>
</dbReference>
<dbReference type="FunFam" id="3.30.200.20:FF:000039">
    <property type="entry name" value="receptor-like protein kinase FERONIA"/>
    <property type="match status" value="1"/>
</dbReference>
<dbReference type="SMART" id="SM00220">
    <property type="entry name" value="S_TKc"/>
    <property type="match status" value="1"/>
</dbReference>
<dbReference type="CDD" id="cd16655">
    <property type="entry name" value="RING-Ubox_WDSUB1-like"/>
    <property type="match status" value="1"/>
</dbReference>
<evidence type="ECO:0000313" key="16">
    <source>
        <dbReference type="RefSeq" id="XP_022757360.1"/>
    </source>
</evidence>
<feature type="domain" description="U-box" evidence="14">
    <location>
        <begin position="829"/>
        <end position="900"/>
    </location>
</feature>
<dbReference type="Gene3D" id="3.30.200.20">
    <property type="entry name" value="Phosphorylase Kinase, domain 1"/>
    <property type="match status" value="1"/>
</dbReference>
<dbReference type="InterPro" id="IPR051348">
    <property type="entry name" value="U-box_ubiquitin_ligases"/>
</dbReference>
<feature type="binding site" evidence="11">
    <location>
        <position position="575"/>
    </location>
    <ligand>
        <name>ATP</name>
        <dbReference type="ChEBI" id="CHEBI:30616"/>
    </ligand>
</feature>
<gene>
    <name evidence="16" type="primary">LOC111304738</name>
</gene>
<accession>A0A6P5ZXV1</accession>
<dbReference type="UniPathway" id="UPA00143"/>
<dbReference type="InterPro" id="IPR008271">
    <property type="entry name" value="Ser/Thr_kinase_AS"/>
</dbReference>
<dbReference type="KEGG" id="dzi:111304738"/>
<evidence type="ECO:0000256" key="7">
    <source>
        <dbReference type="ARBA" id="ARBA00022741"/>
    </source>
</evidence>